<comment type="caution">
    <text evidence="1">The sequence shown here is derived from an EMBL/GenBank/DDBJ whole genome shotgun (WGS) entry which is preliminary data.</text>
</comment>
<proteinExistence type="predicted"/>
<dbReference type="EMBL" id="JAUHHV010000001">
    <property type="protein sequence ID" value="KAK1436867.1"/>
    <property type="molecule type" value="Genomic_DNA"/>
</dbReference>
<dbReference type="Proteomes" id="UP001229421">
    <property type="component" value="Unassembled WGS sequence"/>
</dbReference>
<accession>A0AAD8L8L6</accession>
<reference evidence="1" key="1">
    <citation type="journal article" date="2023" name="bioRxiv">
        <title>Improved chromosome-level genome assembly for marigold (Tagetes erecta).</title>
        <authorList>
            <person name="Jiang F."/>
            <person name="Yuan L."/>
            <person name="Wang S."/>
            <person name="Wang H."/>
            <person name="Xu D."/>
            <person name="Wang A."/>
            <person name="Fan W."/>
        </authorList>
    </citation>
    <scope>NUCLEOTIDE SEQUENCE</scope>
    <source>
        <strain evidence="1">WSJ</strain>
        <tissue evidence="1">Leaf</tissue>
    </source>
</reference>
<protein>
    <submittedName>
        <fullName evidence="1">Uncharacterized protein</fullName>
    </submittedName>
</protein>
<dbReference type="AlphaFoldDB" id="A0AAD8L8L6"/>
<name>A0AAD8L8L6_TARER</name>
<organism evidence="1 2">
    <name type="scientific">Tagetes erecta</name>
    <name type="common">African marigold</name>
    <dbReference type="NCBI Taxonomy" id="13708"/>
    <lineage>
        <taxon>Eukaryota</taxon>
        <taxon>Viridiplantae</taxon>
        <taxon>Streptophyta</taxon>
        <taxon>Embryophyta</taxon>
        <taxon>Tracheophyta</taxon>
        <taxon>Spermatophyta</taxon>
        <taxon>Magnoliopsida</taxon>
        <taxon>eudicotyledons</taxon>
        <taxon>Gunneridae</taxon>
        <taxon>Pentapetalae</taxon>
        <taxon>asterids</taxon>
        <taxon>campanulids</taxon>
        <taxon>Asterales</taxon>
        <taxon>Asteraceae</taxon>
        <taxon>Asteroideae</taxon>
        <taxon>Heliantheae alliance</taxon>
        <taxon>Tageteae</taxon>
        <taxon>Tagetes</taxon>
    </lineage>
</organism>
<evidence type="ECO:0000313" key="1">
    <source>
        <dbReference type="EMBL" id="KAK1436867.1"/>
    </source>
</evidence>
<gene>
    <name evidence="1" type="ORF">QVD17_02651</name>
</gene>
<sequence length="79" mass="9214">MYDTYVWSHEQQTNKQTVKCKPNQTKPNQTTLSHVVWHNLAITVTTHPPTHIHRDQTSIISLQLDPFVVSFQFIPIFLS</sequence>
<keyword evidence="2" id="KW-1185">Reference proteome</keyword>
<evidence type="ECO:0000313" key="2">
    <source>
        <dbReference type="Proteomes" id="UP001229421"/>
    </source>
</evidence>